<protein>
    <submittedName>
        <fullName evidence="7">Oxidoreductase</fullName>
    </submittedName>
</protein>
<accession>A0A2M8J1R8</accession>
<dbReference type="EMBL" id="PGTB01000033">
    <property type="protein sequence ID" value="PJE36698.1"/>
    <property type="molecule type" value="Genomic_DNA"/>
</dbReference>
<gene>
    <name evidence="7" type="ORF">CVM52_10640</name>
</gene>
<keyword evidence="3" id="KW-0288">FMN</keyword>
<feature type="domain" description="NADH:flavin oxidoreductase/NADH oxidase N-terminal" evidence="6">
    <location>
        <begin position="3"/>
        <end position="331"/>
    </location>
</feature>
<evidence type="ECO:0000256" key="2">
    <source>
        <dbReference type="ARBA" id="ARBA00022630"/>
    </source>
</evidence>
<dbReference type="GO" id="GO:0050661">
    <property type="term" value="F:NADP binding"/>
    <property type="evidence" value="ECO:0007669"/>
    <property type="project" value="InterPro"/>
</dbReference>
<keyword evidence="5" id="KW-0560">Oxidoreductase</keyword>
<evidence type="ECO:0000256" key="3">
    <source>
        <dbReference type="ARBA" id="ARBA00022643"/>
    </source>
</evidence>
<comment type="cofactor">
    <cofactor evidence="1">
        <name>FMN</name>
        <dbReference type="ChEBI" id="CHEBI:58210"/>
    </cofactor>
</comment>
<reference evidence="7 8" key="1">
    <citation type="journal article" date="2018" name="Int. J. Syst. Evol. Microbiol.">
        <title>Pseudooceanicola lipolyticus sp. nov., a marine alphaproteobacterium, reclassification of Oceanicola flagellatus as Pseudooceanicola flagellatus comb. nov. and emended description of the genus Pseudooceanicola.</title>
        <authorList>
            <person name="Huang M.-M."/>
            <person name="Guo L.-L."/>
            <person name="Wu Y.-H."/>
            <person name="Lai Q.-L."/>
            <person name="Shao Z.-Z."/>
            <person name="Wang C.-S."/>
            <person name="Wu M."/>
            <person name="Xu X.-W."/>
        </authorList>
    </citation>
    <scope>NUCLEOTIDE SEQUENCE [LARGE SCALE GENOMIC DNA]</scope>
    <source>
        <strain evidence="7 8">157</strain>
    </source>
</reference>
<dbReference type="InterPro" id="IPR001155">
    <property type="entry name" value="OxRdtase_FMN_N"/>
</dbReference>
<dbReference type="Proteomes" id="UP000231553">
    <property type="component" value="Unassembled WGS sequence"/>
</dbReference>
<keyword evidence="4" id="KW-0521">NADP</keyword>
<dbReference type="RefSeq" id="WP_100162492.1">
    <property type="nucleotide sequence ID" value="NZ_PGTB01000033.1"/>
</dbReference>
<comment type="caution">
    <text evidence="7">The sequence shown here is derived from an EMBL/GenBank/DDBJ whole genome shotgun (WGS) entry which is preliminary data.</text>
</comment>
<evidence type="ECO:0000259" key="6">
    <source>
        <dbReference type="Pfam" id="PF00724"/>
    </source>
</evidence>
<keyword evidence="2" id="KW-0285">Flavoprotein</keyword>
<sequence length="369" mass="38815">MSELFSPIELGPLKLNNRLVVAPMAQYSAEDGAHGQWHKAHLGGLANSGAGLVMIEMTSPTAEGRCSHGDCGLYDDRTESALAETVALLRAVGPARVGVQIGHGGRKAAMQVPWNGGLALTSAEGAWPTMAPSPLALGSGPIPREMEPKDIRALIDAHAQAAARAVRAGIDLIEIHAAHGYLLHQFHSPVTNKRTDDYGGNSENRMRLLIEVLQATRAAAPEVAVGMRITASDWIEGGLVPQDAVALARSLEAAGCDYVDVTSGGIDPAQKVEVGPLYQVDFAATVKSATSMPVRAVGMIATPEQAEDVIASGKADMVALARAFLANPRWGWWAAYRLGANPSLPVQAQRAGHPAWAGWQMADPALKVC</sequence>
<dbReference type="AlphaFoldDB" id="A0A2M8J1R8"/>
<evidence type="ECO:0000313" key="8">
    <source>
        <dbReference type="Proteomes" id="UP000231553"/>
    </source>
</evidence>
<dbReference type="Pfam" id="PF00724">
    <property type="entry name" value="Oxidored_FMN"/>
    <property type="match status" value="1"/>
</dbReference>
<dbReference type="InterPro" id="IPR013785">
    <property type="entry name" value="Aldolase_TIM"/>
</dbReference>
<keyword evidence="8" id="KW-1185">Reference proteome</keyword>
<organism evidence="7 8">
    <name type="scientific">Pseudooceanicola lipolyticus</name>
    <dbReference type="NCBI Taxonomy" id="2029104"/>
    <lineage>
        <taxon>Bacteria</taxon>
        <taxon>Pseudomonadati</taxon>
        <taxon>Pseudomonadota</taxon>
        <taxon>Alphaproteobacteria</taxon>
        <taxon>Rhodobacterales</taxon>
        <taxon>Paracoccaceae</taxon>
        <taxon>Pseudooceanicola</taxon>
    </lineage>
</organism>
<name>A0A2M8J1R8_9RHOB</name>
<dbReference type="SUPFAM" id="SSF51395">
    <property type="entry name" value="FMN-linked oxidoreductases"/>
    <property type="match status" value="1"/>
</dbReference>
<dbReference type="GO" id="GO:0003959">
    <property type="term" value="F:NADPH dehydrogenase activity"/>
    <property type="evidence" value="ECO:0007669"/>
    <property type="project" value="InterPro"/>
</dbReference>
<dbReference type="GO" id="GO:0010181">
    <property type="term" value="F:FMN binding"/>
    <property type="evidence" value="ECO:0007669"/>
    <property type="project" value="InterPro"/>
</dbReference>
<evidence type="ECO:0000256" key="1">
    <source>
        <dbReference type="ARBA" id="ARBA00001917"/>
    </source>
</evidence>
<proteinExistence type="predicted"/>
<dbReference type="PANTHER" id="PTHR43303:SF4">
    <property type="entry name" value="NADPH DEHYDROGENASE C23G7.10C-RELATED"/>
    <property type="match status" value="1"/>
</dbReference>
<evidence type="ECO:0000256" key="5">
    <source>
        <dbReference type="ARBA" id="ARBA00023002"/>
    </source>
</evidence>
<dbReference type="Gene3D" id="3.20.20.70">
    <property type="entry name" value="Aldolase class I"/>
    <property type="match status" value="1"/>
</dbReference>
<dbReference type="OrthoDB" id="9784632at2"/>
<dbReference type="PANTHER" id="PTHR43303">
    <property type="entry name" value="NADPH DEHYDROGENASE C23G7.10C-RELATED"/>
    <property type="match status" value="1"/>
</dbReference>
<evidence type="ECO:0000256" key="4">
    <source>
        <dbReference type="ARBA" id="ARBA00022857"/>
    </source>
</evidence>
<dbReference type="CDD" id="cd02932">
    <property type="entry name" value="OYE_YqiM_FMN"/>
    <property type="match status" value="1"/>
</dbReference>
<evidence type="ECO:0000313" key="7">
    <source>
        <dbReference type="EMBL" id="PJE36698.1"/>
    </source>
</evidence>
<dbReference type="InterPro" id="IPR044152">
    <property type="entry name" value="YqjM-like"/>
</dbReference>